<reference evidence="2" key="1">
    <citation type="submission" date="2017-07" db="EMBL/GenBank/DDBJ databases">
        <title>Taro Niue Genome Assembly and Annotation.</title>
        <authorList>
            <person name="Atibalentja N."/>
            <person name="Keating K."/>
            <person name="Fields C.J."/>
        </authorList>
    </citation>
    <scope>NUCLEOTIDE SEQUENCE</scope>
    <source>
        <strain evidence="2">Niue_2</strain>
        <tissue evidence="2">Leaf</tissue>
    </source>
</reference>
<protein>
    <submittedName>
        <fullName evidence="2">Uncharacterized protein</fullName>
    </submittedName>
</protein>
<evidence type="ECO:0000313" key="3">
    <source>
        <dbReference type="Proteomes" id="UP000652761"/>
    </source>
</evidence>
<dbReference type="EMBL" id="NMUH01000298">
    <property type="protein sequence ID" value="MQL76438.1"/>
    <property type="molecule type" value="Genomic_DNA"/>
</dbReference>
<evidence type="ECO:0000313" key="2">
    <source>
        <dbReference type="EMBL" id="MQL76438.1"/>
    </source>
</evidence>
<gene>
    <name evidence="2" type="ORF">Taro_008824</name>
</gene>
<sequence>MLIRDRAFELHSLQDAAHGINNRTLKNLQRANNSLHPSRTSGLPNLPEHEDTSREHKHRSG</sequence>
<proteinExistence type="predicted"/>
<organism evidence="2 3">
    <name type="scientific">Colocasia esculenta</name>
    <name type="common">Wild taro</name>
    <name type="synonym">Arum esculentum</name>
    <dbReference type="NCBI Taxonomy" id="4460"/>
    <lineage>
        <taxon>Eukaryota</taxon>
        <taxon>Viridiplantae</taxon>
        <taxon>Streptophyta</taxon>
        <taxon>Embryophyta</taxon>
        <taxon>Tracheophyta</taxon>
        <taxon>Spermatophyta</taxon>
        <taxon>Magnoliopsida</taxon>
        <taxon>Liliopsida</taxon>
        <taxon>Araceae</taxon>
        <taxon>Aroideae</taxon>
        <taxon>Colocasieae</taxon>
        <taxon>Colocasia</taxon>
    </lineage>
</organism>
<feature type="region of interest" description="Disordered" evidence="1">
    <location>
        <begin position="31"/>
        <end position="61"/>
    </location>
</feature>
<dbReference type="Proteomes" id="UP000652761">
    <property type="component" value="Unassembled WGS sequence"/>
</dbReference>
<evidence type="ECO:0000256" key="1">
    <source>
        <dbReference type="SAM" id="MobiDB-lite"/>
    </source>
</evidence>
<feature type="compositionally biased region" description="Polar residues" evidence="1">
    <location>
        <begin position="31"/>
        <end position="43"/>
    </location>
</feature>
<dbReference type="AlphaFoldDB" id="A0A843TYD9"/>
<comment type="caution">
    <text evidence="2">The sequence shown here is derived from an EMBL/GenBank/DDBJ whole genome shotgun (WGS) entry which is preliminary data.</text>
</comment>
<keyword evidence="3" id="KW-1185">Reference proteome</keyword>
<accession>A0A843TYD9</accession>
<name>A0A843TYD9_COLES</name>